<proteinExistence type="predicted"/>
<feature type="transmembrane region" description="Helical" evidence="1">
    <location>
        <begin position="299"/>
        <end position="319"/>
    </location>
</feature>
<evidence type="ECO:0000313" key="4">
    <source>
        <dbReference type="Proteomes" id="UP000730618"/>
    </source>
</evidence>
<dbReference type="InterPro" id="IPR011642">
    <property type="entry name" value="Gate_dom"/>
</dbReference>
<organism evidence="3 4">
    <name type="scientific">Paenibacillus allorhizosphaerae</name>
    <dbReference type="NCBI Taxonomy" id="2849866"/>
    <lineage>
        <taxon>Bacteria</taxon>
        <taxon>Bacillati</taxon>
        <taxon>Bacillota</taxon>
        <taxon>Bacilli</taxon>
        <taxon>Bacillales</taxon>
        <taxon>Paenibacillaceae</taxon>
        <taxon>Paenibacillus</taxon>
    </lineage>
</organism>
<accession>A0ABM8VM47</accession>
<feature type="transmembrane region" description="Helical" evidence="1">
    <location>
        <begin position="48"/>
        <end position="71"/>
    </location>
</feature>
<dbReference type="NCBIfam" id="TIGR02871">
    <property type="entry name" value="spore_ylbJ"/>
    <property type="match status" value="1"/>
</dbReference>
<dbReference type="RefSeq" id="WP_218100757.1">
    <property type="nucleotide sequence ID" value="NZ_CAJVCE010000013.1"/>
</dbReference>
<feature type="transmembrane region" description="Helical" evidence="1">
    <location>
        <begin position="220"/>
        <end position="241"/>
    </location>
</feature>
<dbReference type="InterPro" id="IPR014226">
    <property type="entry name" value="Spore_IM_YlbJ"/>
</dbReference>
<feature type="transmembrane region" description="Helical" evidence="1">
    <location>
        <begin position="331"/>
        <end position="351"/>
    </location>
</feature>
<dbReference type="Pfam" id="PF07670">
    <property type="entry name" value="Gate"/>
    <property type="match status" value="1"/>
</dbReference>
<keyword evidence="1" id="KW-0812">Transmembrane</keyword>
<feature type="transmembrane region" description="Helical" evidence="1">
    <location>
        <begin position="248"/>
        <end position="267"/>
    </location>
</feature>
<dbReference type="EMBL" id="CAJVCE010000013">
    <property type="protein sequence ID" value="CAG7649387.1"/>
    <property type="molecule type" value="Genomic_DNA"/>
</dbReference>
<protein>
    <submittedName>
        <fullName evidence="3">Sporulation integral membrane protein YlbJ</fullName>
    </submittedName>
</protein>
<keyword evidence="1" id="KW-0472">Membrane</keyword>
<feature type="domain" description="Nucleoside transporter/FeoB GTPase Gate" evidence="2">
    <location>
        <begin position="44"/>
        <end position="126"/>
    </location>
</feature>
<evidence type="ECO:0000259" key="2">
    <source>
        <dbReference type="Pfam" id="PF07670"/>
    </source>
</evidence>
<gene>
    <name evidence="3" type="primary">ylbJ_2</name>
    <name evidence="3" type="ORF">PAECIP111802_04477</name>
</gene>
<feature type="transmembrane region" description="Helical" evidence="1">
    <location>
        <begin position="149"/>
        <end position="168"/>
    </location>
</feature>
<feature type="transmembrane region" description="Helical" evidence="1">
    <location>
        <begin position="121"/>
        <end position="142"/>
    </location>
</feature>
<keyword evidence="1" id="KW-1133">Transmembrane helix</keyword>
<sequence>MRRSNFMLYGAALIIFSLALLMLAFPAEALQASLKGISIWWDVLFPSLFPFFVISEMMLGVGLVHFFGTLLDPLMRPLFRIPGIGGFVMAMGFASGYPIGARLTSQLWEKGLVNREEGERLVSFTTSSDPIFLIGAVSVGFFHNPAIAGLLAAAHYGSAMLVGLLMRFHGKPVVGNNVQKPAEGVSSGPIWRRAFEEMHAARLADGRPLGVMLQKALGSAVQLVMLLGGLVVFFSVVMEVLSSAGIMAYVYAGVDSVLSLFGVPVVLSKAVVNGFFEVTLGTKAAGNAESIPLVYKAAIAAWVLSWAGLSVHAQIVSLLHHTNLRYLPFAFARFIHGLLAVVFVIVLWKPLDAYQEALGAFMPQPDVTRPLTTMIVHALPTAAVTFAALIGTMLMMSLLFWIGKRCMNRLRT</sequence>
<name>A0ABM8VM47_9BACL</name>
<evidence type="ECO:0000313" key="3">
    <source>
        <dbReference type="EMBL" id="CAG7649387.1"/>
    </source>
</evidence>
<feature type="transmembrane region" description="Helical" evidence="1">
    <location>
        <begin position="371"/>
        <end position="402"/>
    </location>
</feature>
<dbReference type="Proteomes" id="UP000730618">
    <property type="component" value="Unassembled WGS sequence"/>
</dbReference>
<comment type="caution">
    <text evidence="3">The sequence shown here is derived from an EMBL/GenBank/DDBJ whole genome shotgun (WGS) entry which is preliminary data.</text>
</comment>
<feature type="transmembrane region" description="Helical" evidence="1">
    <location>
        <begin position="78"/>
        <end position="101"/>
    </location>
</feature>
<keyword evidence="4" id="KW-1185">Reference proteome</keyword>
<evidence type="ECO:0000256" key="1">
    <source>
        <dbReference type="SAM" id="Phobius"/>
    </source>
</evidence>
<reference evidence="3 4" key="1">
    <citation type="submission" date="2021-06" db="EMBL/GenBank/DDBJ databases">
        <authorList>
            <person name="Criscuolo A."/>
        </authorList>
    </citation>
    <scope>NUCLEOTIDE SEQUENCE [LARGE SCALE GENOMIC DNA]</scope>
    <source>
        <strain evidence="4">CIP 111802</strain>
    </source>
</reference>